<comment type="subcellular location">
    <subcellularLocation>
        <location evidence="1">Mitochondrion</location>
    </subcellularLocation>
</comment>
<feature type="compositionally biased region" description="Gly residues" evidence="8">
    <location>
        <begin position="213"/>
        <end position="223"/>
    </location>
</feature>
<name>A0A0E0AH17_9ORYZ</name>
<keyword evidence="3" id="KW-0809">Transit peptide</keyword>
<reference evidence="9" key="1">
    <citation type="submission" date="2015-04" db="UniProtKB">
        <authorList>
            <consortium name="EnsemblPlants"/>
        </authorList>
    </citation>
    <scope>IDENTIFICATION</scope>
</reference>
<dbReference type="PANTHER" id="PTHR12810">
    <property type="entry name" value="MITOCHONDRIAL 28S RIBOSOMAL PROTEIN S29"/>
    <property type="match status" value="1"/>
</dbReference>
<evidence type="ECO:0000256" key="5">
    <source>
        <dbReference type="ARBA" id="ARBA00023128"/>
    </source>
</evidence>
<evidence type="ECO:0000256" key="8">
    <source>
        <dbReference type="SAM" id="MobiDB-lite"/>
    </source>
</evidence>
<dbReference type="InterPro" id="IPR019368">
    <property type="entry name" value="Ribosomal_mS29"/>
</dbReference>
<comment type="similarity">
    <text evidence="2">Belongs to the mitochondrion-specific ribosomal protein mS29 family.</text>
</comment>
<keyword evidence="10" id="KW-1185">Reference proteome</keyword>
<evidence type="ECO:0000256" key="2">
    <source>
        <dbReference type="ARBA" id="ARBA00009863"/>
    </source>
</evidence>
<evidence type="ECO:0000313" key="10">
    <source>
        <dbReference type="Proteomes" id="UP000026961"/>
    </source>
</evidence>
<feature type="compositionally biased region" description="Low complexity" evidence="8">
    <location>
        <begin position="202"/>
        <end position="212"/>
    </location>
</feature>
<evidence type="ECO:0000313" key="9">
    <source>
        <dbReference type="EnsemblPlants" id="OGLUM07G06280.2"/>
    </source>
</evidence>
<dbReference type="PANTHER" id="PTHR12810:SF0">
    <property type="entry name" value="SMALL RIBOSOMAL SUBUNIT PROTEIN MS29"/>
    <property type="match status" value="1"/>
</dbReference>
<feature type="compositionally biased region" description="Basic and acidic residues" evidence="8">
    <location>
        <begin position="25"/>
        <end position="41"/>
    </location>
</feature>
<dbReference type="GO" id="GO:0003735">
    <property type="term" value="F:structural constituent of ribosome"/>
    <property type="evidence" value="ECO:0007669"/>
    <property type="project" value="TreeGrafter"/>
</dbReference>
<evidence type="ECO:0000256" key="3">
    <source>
        <dbReference type="ARBA" id="ARBA00022946"/>
    </source>
</evidence>
<evidence type="ECO:0000256" key="6">
    <source>
        <dbReference type="ARBA" id="ARBA00023274"/>
    </source>
</evidence>
<protein>
    <recommendedName>
        <fullName evidence="7">Small ribosomal subunit protein mS29</fullName>
    </recommendedName>
</protein>
<evidence type="ECO:0000256" key="7">
    <source>
        <dbReference type="ARBA" id="ARBA00035140"/>
    </source>
</evidence>
<dbReference type="eggNOG" id="KOG3928">
    <property type="taxonomic scope" value="Eukaryota"/>
</dbReference>
<feature type="region of interest" description="Disordered" evidence="8">
    <location>
        <begin position="178"/>
        <end position="223"/>
    </location>
</feature>
<keyword evidence="6" id="KW-0687">Ribonucleoprotein</keyword>
<feature type="region of interest" description="Disordered" evidence="8">
    <location>
        <begin position="22"/>
        <end position="53"/>
    </location>
</feature>
<dbReference type="STRING" id="40148.A0A0E0AH17"/>
<dbReference type="AlphaFoldDB" id="A0A0E0AH17"/>
<evidence type="ECO:0000256" key="4">
    <source>
        <dbReference type="ARBA" id="ARBA00022980"/>
    </source>
</evidence>
<sequence length="595" mass="64574">MRRGPRGGCTAGGDASCREITNAMKDTEIVKNKDQERGGSEREEEETVAMAGTRSREEALLVLFNTAWQQGNLLTGGSGGTAGAHALTRGRGGSGRQATPPVQPPIPKPFFLLRLASPRLNPPAAEMLLGSLLRRAAVAATATAAGGGVGVGARATTGRADPPAALASLLVASRSYAKAKGGGKPAGATSNRGKVRAKDPRGVASEESAAGEFEGGGGGAGGGDDLDVEFELPTDPLPPTYDPALDVGPGGRPLFAFTDTFASFSRRDANAYVDFTLDEWKAMLPEGLPAGMMKEFQETRRCAVMVRESFLDLRDNFRRIVDPAIAAKRKDAKRQIVLDGPRSCGKSIALAMLVHWARTEGWLVFYVPQGKDWSHGGFFYRNTYNDLFDTPIQAAKILQDFLKYNENRLQQLPCQIFEPIPLGEGAGVGMMKGADTVEMPEGSTLYDLIQTGITHSHASVGVVVRLRKELSLVKDVPVLFAIDQYNSWFTFSEFQEPVTVRSCRPIHAKELTMVNAYRPMLHNDMMVGAFSHSTAVGKLRQDLPDVPSDARVMFPRYTVNEAETVCHYYMSFSYPDCFCQRKKPIEFKQAVQVLN</sequence>
<keyword evidence="4" id="KW-0689">Ribosomal protein</keyword>
<dbReference type="GO" id="GO:0005763">
    <property type="term" value="C:mitochondrial small ribosomal subunit"/>
    <property type="evidence" value="ECO:0007669"/>
    <property type="project" value="TreeGrafter"/>
</dbReference>
<organism evidence="9">
    <name type="scientific">Oryza glumipatula</name>
    <dbReference type="NCBI Taxonomy" id="40148"/>
    <lineage>
        <taxon>Eukaryota</taxon>
        <taxon>Viridiplantae</taxon>
        <taxon>Streptophyta</taxon>
        <taxon>Embryophyta</taxon>
        <taxon>Tracheophyta</taxon>
        <taxon>Spermatophyta</taxon>
        <taxon>Magnoliopsida</taxon>
        <taxon>Liliopsida</taxon>
        <taxon>Poales</taxon>
        <taxon>Poaceae</taxon>
        <taxon>BOP clade</taxon>
        <taxon>Oryzoideae</taxon>
        <taxon>Oryzeae</taxon>
        <taxon>Oryzinae</taxon>
        <taxon>Oryza</taxon>
    </lineage>
</organism>
<dbReference type="EnsemblPlants" id="OGLUM07G06280.2">
    <property type="protein sequence ID" value="OGLUM07G06280.2"/>
    <property type="gene ID" value="OGLUM07G06280"/>
</dbReference>
<keyword evidence="5" id="KW-0496">Mitochondrion</keyword>
<dbReference type="Proteomes" id="UP000026961">
    <property type="component" value="Chromosome 7"/>
</dbReference>
<accession>A0A0E0AH17</accession>
<dbReference type="Gramene" id="OGLUM07G06280.2">
    <property type="protein sequence ID" value="OGLUM07G06280.2"/>
    <property type="gene ID" value="OGLUM07G06280"/>
</dbReference>
<dbReference type="Pfam" id="PF10236">
    <property type="entry name" value="DAP3"/>
    <property type="match status" value="1"/>
</dbReference>
<proteinExistence type="inferred from homology"/>
<evidence type="ECO:0000256" key="1">
    <source>
        <dbReference type="ARBA" id="ARBA00004173"/>
    </source>
</evidence>
<reference evidence="9" key="2">
    <citation type="submission" date="2018-05" db="EMBL/GenBank/DDBJ databases">
        <title>OgluRS3 (Oryza glumaepatula Reference Sequence Version 3).</title>
        <authorList>
            <person name="Zhang J."/>
            <person name="Kudrna D."/>
            <person name="Lee S."/>
            <person name="Talag J."/>
            <person name="Welchert J."/>
            <person name="Wing R.A."/>
        </authorList>
    </citation>
    <scope>NUCLEOTIDE SEQUENCE [LARGE SCALE GENOMIC DNA]</scope>
</reference>